<dbReference type="InterPro" id="IPR003280">
    <property type="entry name" value="2pore_dom_K_chnl"/>
</dbReference>
<comment type="subcellular location">
    <subcellularLocation>
        <location evidence="1">Membrane</location>
        <topology evidence="1">Multi-pass membrane protein</topology>
    </subcellularLocation>
</comment>
<feature type="transmembrane region" description="Helical" evidence="10">
    <location>
        <begin position="84"/>
        <end position="103"/>
    </location>
</feature>
<evidence type="ECO:0000256" key="2">
    <source>
        <dbReference type="ARBA" id="ARBA00022448"/>
    </source>
</evidence>
<keyword evidence="6 10" id="KW-0472">Membrane</keyword>
<feature type="domain" description="Potassium channel" evidence="11">
    <location>
        <begin position="126"/>
        <end position="176"/>
    </location>
</feature>
<keyword evidence="2 8" id="KW-0813">Transport</keyword>
<protein>
    <recommendedName>
        <fullName evidence="11">Potassium channel domain-containing protein</fullName>
    </recommendedName>
</protein>
<feature type="transmembrane region" description="Helical" evidence="10">
    <location>
        <begin position="431"/>
        <end position="448"/>
    </location>
</feature>
<feature type="compositionally biased region" description="Basic and acidic residues" evidence="9">
    <location>
        <begin position="199"/>
        <end position="218"/>
    </location>
</feature>
<dbReference type="Gene3D" id="1.10.287.70">
    <property type="match status" value="2"/>
</dbReference>
<evidence type="ECO:0000313" key="13">
    <source>
        <dbReference type="Proteomes" id="UP000726737"/>
    </source>
</evidence>
<dbReference type="GO" id="GO:0030322">
    <property type="term" value="P:stabilization of membrane potential"/>
    <property type="evidence" value="ECO:0007669"/>
    <property type="project" value="TreeGrafter"/>
</dbReference>
<accession>A0A9P6QIF7</accession>
<evidence type="ECO:0000256" key="1">
    <source>
        <dbReference type="ARBA" id="ARBA00004141"/>
    </source>
</evidence>
<keyword evidence="3 8" id="KW-0812">Transmembrane</keyword>
<feature type="transmembrane region" description="Helical" evidence="10">
    <location>
        <begin position="405"/>
        <end position="425"/>
    </location>
</feature>
<dbReference type="PANTHER" id="PTHR11003">
    <property type="entry name" value="POTASSIUM CHANNEL, SUBFAMILY K"/>
    <property type="match status" value="1"/>
</dbReference>
<evidence type="ECO:0000313" key="12">
    <source>
        <dbReference type="EMBL" id="KAG0267340.1"/>
    </source>
</evidence>
<feature type="transmembrane region" description="Helical" evidence="10">
    <location>
        <begin position="124"/>
        <end position="142"/>
    </location>
</feature>
<keyword evidence="13" id="KW-1185">Reference proteome</keyword>
<evidence type="ECO:0000256" key="6">
    <source>
        <dbReference type="ARBA" id="ARBA00023136"/>
    </source>
</evidence>
<feature type="compositionally biased region" description="Polar residues" evidence="9">
    <location>
        <begin position="269"/>
        <end position="295"/>
    </location>
</feature>
<dbReference type="Proteomes" id="UP000726737">
    <property type="component" value="Unassembled WGS sequence"/>
</dbReference>
<dbReference type="GO" id="GO:0015271">
    <property type="term" value="F:outward rectifier potassium channel activity"/>
    <property type="evidence" value="ECO:0007669"/>
    <property type="project" value="TreeGrafter"/>
</dbReference>
<proteinExistence type="inferred from homology"/>
<keyword evidence="5 8" id="KW-0406">Ion transport</keyword>
<feature type="compositionally biased region" description="Acidic residues" evidence="9">
    <location>
        <begin position="800"/>
        <end position="825"/>
    </location>
</feature>
<evidence type="ECO:0000256" key="3">
    <source>
        <dbReference type="ARBA" id="ARBA00022692"/>
    </source>
</evidence>
<feature type="transmembrane region" description="Helical" evidence="10">
    <location>
        <begin position="154"/>
        <end position="178"/>
    </location>
</feature>
<feature type="transmembrane region" description="Helical" evidence="10">
    <location>
        <begin position="12"/>
        <end position="36"/>
    </location>
</feature>
<comment type="caution">
    <text evidence="12">The sequence shown here is derived from an EMBL/GenBank/DDBJ whole genome shotgun (WGS) entry which is preliminary data.</text>
</comment>
<feature type="transmembrane region" description="Helical" evidence="10">
    <location>
        <begin position="460"/>
        <end position="479"/>
    </location>
</feature>
<comment type="similarity">
    <text evidence="8">Belongs to the two pore domain potassium channel (TC 1.A.1.8) family.</text>
</comment>
<dbReference type="PANTHER" id="PTHR11003:SF342">
    <property type="entry name" value="OUTWARD-RECTIFIER POTASSIUM CHANNEL TOK1"/>
    <property type="match status" value="1"/>
</dbReference>
<reference evidence="12" key="1">
    <citation type="journal article" date="2020" name="Fungal Divers.">
        <title>Resolving the Mortierellaceae phylogeny through synthesis of multi-gene phylogenetics and phylogenomics.</title>
        <authorList>
            <person name="Vandepol N."/>
            <person name="Liber J."/>
            <person name="Desiro A."/>
            <person name="Na H."/>
            <person name="Kennedy M."/>
            <person name="Barry K."/>
            <person name="Grigoriev I.V."/>
            <person name="Miller A.N."/>
            <person name="O'Donnell K."/>
            <person name="Stajich J.E."/>
            <person name="Bonito G."/>
        </authorList>
    </citation>
    <scope>NUCLEOTIDE SEQUENCE</scope>
    <source>
        <strain evidence="12">KOD948</strain>
    </source>
</reference>
<dbReference type="EMBL" id="JAAAJA010000005">
    <property type="protein sequence ID" value="KAG0267340.1"/>
    <property type="molecule type" value="Genomic_DNA"/>
</dbReference>
<evidence type="ECO:0000256" key="8">
    <source>
        <dbReference type="RuleBase" id="RU003857"/>
    </source>
</evidence>
<evidence type="ECO:0000256" key="5">
    <source>
        <dbReference type="ARBA" id="ARBA00023065"/>
    </source>
</evidence>
<feature type="region of interest" description="Disordered" evidence="9">
    <location>
        <begin position="190"/>
        <end position="218"/>
    </location>
</feature>
<feature type="region of interest" description="Disordered" evidence="9">
    <location>
        <begin position="799"/>
        <end position="829"/>
    </location>
</feature>
<dbReference type="SUPFAM" id="SSF81324">
    <property type="entry name" value="Voltage-gated potassium channels"/>
    <property type="match status" value="2"/>
</dbReference>
<sequence length="852" mass="97134">MQDWNDPQVVSIPYWINIIIILALTMAVICNICVLFRFLERWIWHSVILSLITATMQDILCVAALVPFCILYPPSKGYVYLEGFWTMIASMVFSFTATLLMSIDLHRTPNFHLLGSGVTHKQRILIAEAMFFVMVTITTIGFGDIVPQSTGGRVFVIFYAAGGIVLLAMAVNAIRYVIIEDLHQQFATRAKERKARRDAKREERRIQRQHDEEKDKRIQETMERIKRMEVVPKDATHLSHYVTYHPPRHFLDGEYLRIPPMLTHGIDGSKSTSSPEEAESSQITKSEAITASNADSSRELLEDDKEEEGISPMLDTAEFSEDQGLELGNRRGGTHMNSELMLCGASRTHSLQAAKWSIRRLLERVFPLLRPRDSLHTLATTVADQQEVDKQQAYRESIHEYQRRLRFSAIMFLTFWLVGATIFAFIESWDFGSSVFFVFVAFSTIGYGDFVPMTMAGRAIFLAYCLVGVVALTFLASLISEVLSKSMRRHVVKAQLRRTERLKALGEEHVRQENRGDLEAGAPVQLSSFNGLRHKQSRFRDHFAQESLQEPESTQTEESSEGSLQKLIILSKNFDQLLHYVLEHDCQGAGFHTSVPKTHKAMCSHADAGAILEYLEKEDTDLEPSCLNPSISRDITSTDTIQRKTKLPWNLRRRRHSIDRHSVTFHGSKDLSTKSDSQFNIAAWSASDPKESDSSHSFDSSPATPGTENPSSWSSQQHSQGDTVTVSAIHWHQLIDYSKQLRALTEACNETLQKVASWEAAEKKSQRRRQQFQLRQKRLLELRRKRLQEYEEKLGKVEDNLEDKEELEELEEWEEEGSEEEEEDARLDRTRTMIATELMGGRPLVRGTAGAS</sequence>
<evidence type="ECO:0000256" key="7">
    <source>
        <dbReference type="ARBA" id="ARBA00023303"/>
    </source>
</evidence>
<feature type="region of interest" description="Disordered" evidence="9">
    <location>
        <begin position="685"/>
        <end position="721"/>
    </location>
</feature>
<keyword evidence="7 8" id="KW-0407">Ion channel</keyword>
<feature type="transmembrane region" description="Helical" evidence="10">
    <location>
        <begin position="48"/>
        <end position="72"/>
    </location>
</feature>
<dbReference type="OrthoDB" id="297496at2759"/>
<evidence type="ECO:0000256" key="10">
    <source>
        <dbReference type="SAM" id="Phobius"/>
    </source>
</evidence>
<dbReference type="AlphaFoldDB" id="A0A9P6QIF7"/>
<gene>
    <name evidence="12" type="ORF">BG011_006757</name>
</gene>
<feature type="domain" description="Potassium channel" evidence="11">
    <location>
        <begin position="412"/>
        <end position="484"/>
    </location>
</feature>
<dbReference type="GO" id="GO:0022841">
    <property type="term" value="F:potassium ion leak channel activity"/>
    <property type="evidence" value="ECO:0007669"/>
    <property type="project" value="TreeGrafter"/>
</dbReference>
<name>A0A9P6QIF7_9FUNG</name>
<dbReference type="InterPro" id="IPR013099">
    <property type="entry name" value="K_chnl_dom"/>
</dbReference>
<feature type="compositionally biased region" description="Polar residues" evidence="9">
    <location>
        <begin position="702"/>
        <end position="721"/>
    </location>
</feature>
<organism evidence="12 13">
    <name type="scientific">Mortierella polycephala</name>
    <dbReference type="NCBI Taxonomy" id="41804"/>
    <lineage>
        <taxon>Eukaryota</taxon>
        <taxon>Fungi</taxon>
        <taxon>Fungi incertae sedis</taxon>
        <taxon>Mucoromycota</taxon>
        <taxon>Mortierellomycotina</taxon>
        <taxon>Mortierellomycetes</taxon>
        <taxon>Mortierellales</taxon>
        <taxon>Mortierellaceae</taxon>
        <taxon>Mortierella</taxon>
    </lineage>
</organism>
<dbReference type="PRINTS" id="PR01333">
    <property type="entry name" value="2POREKCHANEL"/>
</dbReference>
<evidence type="ECO:0000256" key="9">
    <source>
        <dbReference type="SAM" id="MobiDB-lite"/>
    </source>
</evidence>
<evidence type="ECO:0000256" key="4">
    <source>
        <dbReference type="ARBA" id="ARBA00022989"/>
    </source>
</evidence>
<dbReference type="GO" id="GO:0005886">
    <property type="term" value="C:plasma membrane"/>
    <property type="evidence" value="ECO:0007669"/>
    <property type="project" value="TreeGrafter"/>
</dbReference>
<evidence type="ECO:0000259" key="11">
    <source>
        <dbReference type="Pfam" id="PF07885"/>
    </source>
</evidence>
<dbReference type="Pfam" id="PF07885">
    <property type="entry name" value="Ion_trans_2"/>
    <property type="match status" value="2"/>
</dbReference>
<feature type="region of interest" description="Disordered" evidence="9">
    <location>
        <begin position="262"/>
        <end position="331"/>
    </location>
</feature>
<keyword evidence="4 10" id="KW-1133">Transmembrane helix</keyword>